<name>A0ABW4TUK4_9SPHN</name>
<keyword evidence="2" id="KW-1185">Reference proteome</keyword>
<dbReference type="Pfam" id="PF11625">
    <property type="entry name" value="DUF3253"/>
    <property type="match status" value="1"/>
</dbReference>
<comment type="caution">
    <text evidence="1">The sequence shown here is derived from an EMBL/GenBank/DDBJ whole genome shotgun (WGS) entry which is preliminary data.</text>
</comment>
<dbReference type="InterPro" id="IPR036388">
    <property type="entry name" value="WH-like_DNA-bd_sf"/>
</dbReference>
<dbReference type="Gene3D" id="1.10.10.10">
    <property type="entry name" value="Winged helix-like DNA-binding domain superfamily/Winged helix DNA-binding domain"/>
    <property type="match status" value="1"/>
</dbReference>
<protein>
    <submittedName>
        <fullName evidence="1">DUF3253 domain-containing protein</fullName>
    </submittedName>
</protein>
<accession>A0ABW4TUK4</accession>
<dbReference type="InterPro" id="IPR036390">
    <property type="entry name" value="WH_DNA-bd_sf"/>
</dbReference>
<reference evidence="2" key="1">
    <citation type="journal article" date="2019" name="Int. J. Syst. Evol. Microbiol.">
        <title>The Global Catalogue of Microorganisms (GCM) 10K type strain sequencing project: providing services to taxonomists for standard genome sequencing and annotation.</title>
        <authorList>
            <consortium name="The Broad Institute Genomics Platform"/>
            <consortium name="The Broad Institute Genome Sequencing Center for Infectious Disease"/>
            <person name="Wu L."/>
            <person name="Ma J."/>
        </authorList>
    </citation>
    <scope>NUCLEOTIDE SEQUENCE [LARGE SCALE GENOMIC DNA]</scope>
    <source>
        <strain evidence="2">CGMCC 1.12702</strain>
    </source>
</reference>
<dbReference type="RefSeq" id="WP_380928413.1">
    <property type="nucleotide sequence ID" value="NZ_JBHUGS010000002.1"/>
</dbReference>
<dbReference type="Proteomes" id="UP001597400">
    <property type="component" value="Unassembled WGS sequence"/>
</dbReference>
<dbReference type="InterPro" id="IPR021660">
    <property type="entry name" value="DUF3253"/>
</dbReference>
<dbReference type="SUPFAM" id="SSF46785">
    <property type="entry name" value="Winged helix' DNA-binding domain"/>
    <property type="match status" value="1"/>
</dbReference>
<gene>
    <name evidence="1" type="ORF">ACFSGX_06285</name>
</gene>
<sequence length="83" mass="8603">MDVQGATLRLLAARAPGATVCPSEVARVLAKAAGADVAGDWRHFMPAVHAAVDGLVEAGAVRLSRKGRPMAVRAGPYRIGRVD</sequence>
<proteinExistence type="predicted"/>
<evidence type="ECO:0000313" key="1">
    <source>
        <dbReference type="EMBL" id="MFD1950372.1"/>
    </source>
</evidence>
<evidence type="ECO:0000313" key="2">
    <source>
        <dbReference type="Proteomes" id="UP001597400"/>
    </source>
</evidence>
<organism evidence="1 2">
    <name type="scientific">Sphingomonas arantia</name>
    <dbReference type="NCBI Taxonomy" id="1460676"/>
    <lineage>
        <taxon>Bacteria</taxon>
        <taxon>Pseudomonadati</taxon>
        <taxon>Pseudomonadota</taxon>
        <taxon>Alphaproteobacteria</taxon>
        <taxon>Sphingomonadales</taxon>
        <taxon>Sphingomonadaceae</taxon>
        <taxon>Sphingomonas</taxon>
    </lineage>
</organism>
<dbReference type="EMBL" id="JBHUGS010000002">
    <property type="protein sequence ID" value="MFD1950372.1"/>
    <property type="molecule type" value="Genomic_DNA"/>
</dbReference>